<sequence>MGVGVSLVEKSQARRTNKGGLGRLTKGTSTRQVQQVSQVPLPRINHLHPQTHARWISQSSGQTTWMRKKEKKPNSVAKFAKTHDNRLGFTYTESMSNEIHPGARRFAFRCLAAGAGITRDPCHRVPLTYTVESGLPRRRHIGHPLRPPVSGRCALSSRWIPRLSGALEIALIHLKGALMGACLASS</sequence>
<gene>
    <name evidence="2" type="ORF">BDP81DRAFT_124921</name>
</gene>
<dbReference type="Proteomes" id="UP001243989">
    <property type="component" value="Unassembled WGS sequence"/>
</dbReference>
<name>A0AAI9ZZ71_9PEZI</name>
<proteinExistence type="predicted"/>
<evidence type="ECO:0000313" key="2">
    <source>
        <dbReference type="EMBL" id="KAK1640940.1"/>
    </source>
</evidence>
<organism evidence="2 3">
    <name type="scientific">Colletotrichum phormii</name>
    <dbReference type="NCBI Taxonomy" id="359342"/>
    <lineage>
        <taxon>Eukaryota</taxon>
        <taxon>Fungi</taxon>
        <taxon>Dikarya</taxon>
        <taxon>Ascomycota</taxon>
        <taxon>Pezizomycotina</taxon>
        <taxon>Sordariomycetes</taxon>
        <taxon>Hypocreomycetidae</taxon>
        <taxon>Glomerellales</taxon>
        <taxon>Glomerellaceae</taxon>
        <taxon>Colletotrichum</taxon>
        <taxon>Colletotrichum acutatum species complex</taxon>
    </lineage>
</organism>
<keyword evidence="3" id="KW-1185">Reference proteome</keyword>
<dbReference type="AlphaFoldDB" id="A0AAI9ZZ71"/>
<dbReference type="GeneID" id="85466514"/>
<dbReference type="EMBL" id="JAHMHQ010000003">
    <property type="protein sequence ID" value="KAK1640940.1"/>
    <property type="molecule type" value="Genomic_DNA"/>
</dbReference>
<accession>A0AAI9ZZ71</accession>
<feature type="region of interest" description="Disordered" evidence="1">
    <location>
        <begin position="1"/>
        <end position="30"/>
    </location>
</feature>
<comment type="caution">
    <text evidence="2">The sequence shown here is derived from an EMBL/GenBank/DDBJ whole genome shotgun (WGS) entry which is preliminary data.</text>
</comment>
<dbReference type="RefSeq" id="XP_060449547.1">
    <property type="nucleotide sequence ID" value="XM_060581652.1"/>
</dbReference>
<reference evidence="2" key="1">
    <citation type="submission" date="2021-06" db="EMBL/GenBank/DDBJ databases">
        <title>Comparative genomics, transcriptomics and evolutionary studies reveal genomic signatures of adaptation to plant cell wall in hemibiotrophic fungi.</title>
        <authorList>
            <consortium name="DOE Joint Genome Institute"/>
            <person name="Baroncelli R."/>
            <person name="Diaz J.F."/>
            <person name="Benocci T."/>
            <person name="Peng M."/>
            <person name="Battaglia E."/>
            <person name="Haridas S."/>
            <person name="Andreopoulos W."/>
            <person name="Labutti K."/>
            <person name="Pangilinan J."/>
            <person name="Floch G.L."/>
            <person name="Makela M.R."/>
            <person name="Henrissat B."/>
            <person name="Grigoriev I.V."/>
            <person name="Crouch J.A."/>
            <person name="De Vries R.P."/>
            <person name="Sukno S.A."/>
            <person name="Thon M.R."/>
        </authorList>
    </citation>
    <scope>NUCLEOTIDE SEQUENCE</scope>
    <source>
        <strain evidence="2">CBS 102054</strain>
    </source>
</reference>
<evidence type="ECO:0000313" key="3">
    <source>
        <dbReference type="Proteomes" id="UP001243989"/>
    </source>
</evidence>
<protein>
    <submittedName>
        <fullName evidence="2">Uncharacterized protein</fullName>
    </submittedName>
</protein>
<evidence type="ECO:0000256" key="1">
    <source>
        <dbReference type="SAM" id="MobiDB-lite"/>
    </source>
</evidence>